<evidence type="ECO:0000256" key="1">
    <source>
        <dbReference type="SAM" id="MobiDB-lite"/>
    </source>
</evidence>
<dbReference type="AlphaFoldDB" id="A0A284S029"/>
<dbReference type="EMBL" id="FUEG01000023">
    <property type="protein sequence ID" value="SJL14316.1"/>
    <property type="molecule type" value="Genomic_DNA"/>
</dbReference>
<evidence type="ECO:0000313" key="3">
    <source>
        <dbReference type="Proteomes" id="UP000219338"/>
    </source>
</evidence>
<name>A0A284S029_ARMOS</name>
<feature type="region of interest" description="Disordered" evidence="1">
    <location>
        <begin position="46"/>
        <end position="69"/>
    </location>
</feature>
<proteinExistence type="predicted"/>
<dbReference type="Proteomes" id="UP000219338">
    <property type="component" value="Unassembled WGS sequence"/>
</dbReference>
<organism evidence="2 3">
    <name type="scientific">Armillaria ostoyae</name>
    <name type="common">Armillaria root rot fungus</name>
    <dbReference type="NCBI Taxonomy" id="47428"/>
    <lineage>
        <taxon>Eukaryota</taxon>
        <taxon>Fungi</taxon>
        <taxon>Dikarya</taxon>
        <taxon>Basidiomycota</taxon>
        <taxon>Agaricomycotina</taxon>
        <taxon>Agaricomycetes</taxon>
        <taxon>Agaricomycetidae</taxon>
        <taxon>Agaricales</taxon>
        <taxon>Marasmiineae</taxon>
        <taxon>Physalacriaceae</taxon>
        <taxon>Armillaria</taxon>
    </lineage>
</organism>
<keyword evidence="3" id="KW-1185">Reference proteome</keyword>
<gene>
    <name evidence="2" type="ORF">ARMOST_17772</name>
</gene>
<sequence>MSFYHVQMAQGDVGTPSFVNADWEPSPARQSLLGLSFPYIPKPAVTSSYRSKDSPPNDKPTNGIVSGATGVSRRIRKTSAFLWHAHVIGNDIPVRPGSITNKGRELQPWVW</sequence>
<accession>A0A284S029</accession>
<evidence type="ECO:0000313" key="2">
    <source>
        <dbReference type="EMBL" id="SJL14316.1"/>
    </source>
</evidence>
<reference evidence="3" key="1">
    <citation type="journal article" date="2017" name="Nat. Ecol. Evol.">
        <title>Genome expansion and lineage-specific genetic innovations in the forest pathogenic fungi Armillaria.</title>
        <authorList>
            <person name="Sipos G."/>
            <person name="Prasanna A.N."/>
            <person name="Walter M.C."/>
            <person name="O'Connor E."/>
            <person name="Balint B."/>
            <person name="Krizsan K."/>
            <person name="Kiss B."/>
            <person name="Hess J."/>
            <person name="Varga T."/>
            <person name="Slot J."/>
            <person name="Riley R."/>
            <person name="Boka B."/>
            <person name="Rigling D."/>
            <person name="Barry K."/>
            <person name="Lee J."/>
            <person name="Mihaltcheva S."/>
            <person name="LaButti K."/>
            <person name="Lipzen A."/>
            <person name="Waldron R."/>
            <person name="Moloney N.M."/>
            <person name="Sperisen C."/>
            <person name="Kredics L."/>
            <person name="Vagvoelgyi C."/>
            <person name="Patrignani A."/>
            <person name="Fitzpatrick D."/>
            <person name="Nagy I."/>
            <person name="Doyle S."/>
            <person name="Anderson J.B."/>
            <person name="Grigoriev I.V."/>
            <person name="Gueldener U."/>
            <person name="Muensterkoetter M."/>
            <person name="Nagy L.G."/>
        </authorList>
    </citation>
    <scope>NUCLEOTIDE SEQUENCE [LARGE SCALE GENOMIC DNA]</scope>
    <source>
        <strain evidence="3">C18/9</strain>
    </source>
</reference>
<protein>
    <submittedName>
        <fullName evidence="2">Uncharacterized protein</fullName>
    </submittedName>
</protein>